<dbReference type="GO" id="GO:0070125">
    <property type="term" value="P:mitochondrial translational elongation"/>
    <property type="evidence" value="ECO:0007669"/>
    <property type="project" value="TreeGrafter"/>
</dbReference>
<keyword evidence="2" id="KW-0648">Protein biosynthesis</keyword>
<evidence type="ECO:0000313" key="3">
    <source>
        <dbReference type="EMBL" id="PNX91705.1"/>
    </source>
</evidence>
<dbReference type="STRING" id="57577.A0A2K3MLQ9"/>
<evidence type="ECO:0000313" key="4">
    <source>
        <dbReference type="Proteomes" id="UP000236291"/>
    </source>
</evidence>
<organism evidence="3 4">
    <name type="scientific">Trifolium pratense</name>
    <name type="common">Red clover</name>
    <dbReference type="NCBI Taxonomy" id="57577"/>
    <lineage>
        <taxon>Eukaryota</taxon>
        <taxon>Viridiplantae</taxon>
        <taxon>Streptophyta</taxon>
        <taxon>Embryophyta</taxon>
        <taxon>Tracheophyta</taxon>
        <taxon>Spermatophyta</taxon>
        <taxon>Magnoliopsida</taxon>
        <taxon>eudicotyledons</taxon>
        <taxon>Gunneridae</taxon>
        <taxon>Pentapetalae</taxon>
        <taxon>rosids</taxon>
        <taxon>fabids</taxon>
        <taxon>Fabales</taxon>
        <taxon>Fabaceae</taxon>
        <taxon>Papilionoideae</taxon>
        <taxon>50 kb inversion clade</taxon>
        <taxon>NPAAA clade</taxon>
        <taxon>Hologalegina</taxon>
        <taxon>IRL clade</taxon>
        <taxon>Trifolieae</taxon>
        <taxon>Trifolium</taxon>
    </lineage>
</organism>
<dbReference type="Proteomes" id="UP000236291">
    <property type="component" value="Unassembled WGS sequence"/>
</dbReference>
<proteinExistence type="predicted"/>
<dbReference type="AlphaFoldDB" id="A0A2K3MLQ9"/>
<dbReference type="GO" id="GO:0003746">
    <property type="term" value="F:translation elongation factor activity"/>
    <property type="evidence" value="ECO:0007669"/>
    <property type="project" value="UniProtKB-KW"/>
</dbReference>
<evidence type="ECO:0000256" key="2">
    <source>
        <dbReference type="ARBA" id="ARBA00022917"/>
    </source>
</evidence>
<dbReference type="GO" id="GO:0005739">
    <property type="term" value="C:mitochondrion"/>
    <property type="evidence" value="ECO:0007669"/>
    <property type="project" value="TreeGrafter"/>
</dbReference>
<dbReference type="GO" id="GO:0003924">
    <property type="term" value="F:GTPase activity"/>
    <property type="evidence" value="ECO:0007669"/>
    <property type="project" value="TreeGrafter"/>
</dbReference>
<accession>A0A2K3MLQ9</accession>
<dbReference type="ExpressionAtlas" id="A0A2K3MLQ9">
    <property type="expression patterns" value="baseline"/>
</dbReference>
<gene>
    <name evidence="3" type="ORF">L195_g047838</name>
</gene>
<evidence type="ECO:0000256" key="1">
    <source>
        <dbReference type="ARBA" id="ARBA00022768"/>
    </source>
</evidence>
<dbReference type="PANTHER" id="PTHR43636">
    <property type="entry name" value="ELONGATION FACTOR G, MITOCHONDRIAL"/>
    <property type="match status" value="1"/>
</dbReference>
<protein>
    <submittedName>
        <fullName evidence="3">Elongation factor g</fullName>
    </submittedName>
</protein>
<feature type="non-terminal residue" evidence="3">
    <location>
        <position position="1"/>
    </location>
</feature>
<sequence>CSAPHVVSSSSTATFHLRRFSAKSVERVRNVWISGLIDPNKVTEDERSMLYTGQIEKMHRARWKNERTLMEFEDHSESIQRNWNKIIQAAFTVSLSSAGKSIM</sequence>
<reference evidence="3 4" key="2">
    <citation type="journal article" date="2017" name="Front. Plant Sci.">
        <title>Gene Classification and Mining of Molecular Markers Useful in Red Clover (Trifolium pratense) Breeding.</title>
        <authorList>
            <person name="Istvanek J."/>
            <person name="Dluhosova J."/>
            <person name="Dluhos P."/>
            <person name="Patkova L."/>
            <person name="Nedelnik J."/>
            <person name="Repkova J."/>
        </authorList>
    </citation>
    <scope>NUCLEOTIDE SEQUENCE [LARGE SCALE GENOMIC DNA]</scope>
    <source>
        <strain evidence="4">cv. Tatra</strain>
        <tissue evidence="3">Young leaves</tissue>
    </source>
</reference>
<comment type="caution">
    <text evidence="3">The sequence shown here is derived from an EMBL/GenBank/DDBJ whole genome shotgun (WGS) entry which is preliminary data.</text>
</comment>
<dbReference type="PANTHER" id="PTHR43636:SF2">
    <property type="entry name" value="ELONGATION FACTOR G, MITOCHONDRIAL"/>
    <property type="match status" value="1"/>
</dbReference>
<name>A0A2K3MLQ9_TRIPR</name>
<dbReference type="EMBL" id="ASHM01067157">
    <property type="protein sequence ID" value="PNX91705.1"/>
    <property type="molecule type" value="Genomic_DNA"/>
</dbReference>
<keyword evidence="1 3" id="KW-0251">Elongation factor</keyword>
<reference evidence="3 4" key="1">
    <citation type="journal article" date="2014" name="Am. J. Bot.">
        <title>Genome assembly and annotation for red clover (Trifolium pratense; Fabaceae).</title>
        <authorList>
            <person name="Istvanek J."/>
            <person name="Jaros M."/>
            <person name="Krenek A."/>
            <person name="Repkova J."/>
        </authorList>
    </citation>
    <scope>NUCLEOTIDE SEQUENCE [LARGE SCALE GENOMIC DNA]</scope>
    <source>
        <strain evidence="4">cv. Tatra</strain>
        <tissue evidence="3">Young leaves</tissue>
    </source>
</reference>